<reference evidence="3 4" key="1">
    <citation type="submission" date="2020-04" db="EMBL/GenBank/DDBJ databases">
        <authorList>
            <person name="Hitch T.C.A."/>
            <person name="Wylensek D."/>
            <person name="Clavel T."/>
        </authorList>
    </citation>
    <scope>NUCLEOTIDE SEQUENCE [LARGE SCALE GENOMIC DNA]</scope>
    <source>
        <strain evidence="3 4">COR2-253-APC-1A</strain>
    </source>
</reference>
<evidence type="ECO:0000313" key="4">
    <source>
        <dbReference type="Proteomes" id="UP000576225"/>
    </source>
</evidence>
<dbReference type="PANTHER" id="PTHR45713">
    <property type="entry name" value="FTP DOMAIN-CONTAINING PROTEIN"/>
    <property type="match status" value="1"/>
</dbReference>
<dbReference type="Pfam" id="PF00754">
    <property type="entry name" value="F5_F8_type_C"/>
    <property type="match status" value="2"/>
</dbReference>
<keyword evidence="1" id="KW-0732">Signal</keyword>
<dbReference type="AlphaFoldDB" id="A0A848AWN1"/>
<feature type="domain" description="F5/8 type C" evidence="2">
    <location>
        <begin position="14"/>
        <end position="155"/>
    </location>
</feature>
<dbReference type="Proteomes" id="UP000576225">
    <property type="component" value="Unassembled WGS sequence"/>
</dbReference>
<dbReference type="InterPro" id="IPR051941">
    <property type="entry name" value="BG_Antigen-Binding_Lectin"/>
</dbReference>
<organism evidence="3 4">
    <name type="scientific">Victivallis vadensis</name>
    <dbReference type="NCBI Taxonomy" id="172901"/>
    <lineage>
        <taxon>Bacteria</taxon>
        <taxon>Pseudomonadati</taxon>
        <taxon>Lentisphaerota</taxon>
        <taxon>Lentisphaeria</taxon>
        <taxon>Victivallales</taxon>
        <taxon>Victivallaceae</taxon>
        <taxon>Victivallis</taxon>
    </lineage>
</organism>
<feature type="domain" description="F5/8 type C" evidence="2">
    <location>
        <begin position="182"/>
        <end position="284"/>
    </location>
</feature>
<comment type="caution">
    <text evidence="3">The sequence shown here is derived from an EMBL/GenBank/DDBJ whole genome shotgun (WGS) entry which is preliminary data.</text>
</comment>
<evidence type="ECO:0000256" key="1">
    <source>
        <dbReference type="SAM" id="SignalP"/>
    </source>
</evidence>
<evidence type="ECO:0000313" key="3">
    <source>
        <dbReference type="EMBL" id="NMD85940.1"/>
    </source>
</evidence>
<dbReference type="RefSeq" id="WP_168961840.1">
    <property type="nucleotide sequence ID" value="NZ_JABAEW010000006.1"/>
</dbReference>
<dbReference type="InterPro" id="IPR000421">
    <property type="entry name" value="FA58C"/>
</dbReference>
<name>A0A848AWN1_9BACT</name>
<evidence type="ECO:0000259" key="2">
    <source>
        <dbReference type="PROSITE" id="PS50022"/>
    </source>
</evidence>
<feature type="signal peptide" evidence="1">
    <location>
        <begin position="1"/>
        <end position="19"/>
    </location>
</feature>
<proteinExistence type="predicted"/>
<feature type="chain" id="PRO_5032880159" evidence="1">
    <location>
        <begin position="20"/>
        <end position="286"/>
    </location>
</feature>
<dbReference type="SUPFAM" id="SSF49785">
    <property type="entry name" value="Galactose-binding domain-like"/>
    <property type="match status" value="2"/>
</dbReference>
<sequence length="286" mass="31814">MKKTILMMMLLFAAVLSPAAVPANLALGAKATASAEDDKEPGAMRAEKAVDGDWNSRWSSGTKSKTAWLLLDLGVPKEIGEVRIQWEYAAAKEYSILFSEDGREFTEVAVKKNGRPEEIISFPLASRKARFVKLECRKRLTSYGYSIYELELYGKSANLAFGGKLSASSVEQPAYAAEFAADGARSTRWSSARRDNQWLLLELPEEKTVAKIVLDWERAAAKEYAVGLSRDGRNFTEVYAGKNGVSGRRTIEVEPQTAKFIRIDCRRRLTPYGFSLYEVGVFGPQE</sequence>
<dbReference type="InterPro" id="IPR008979">
    <property type="entry name" value="Galactose-bd-like_sf"/>
</dbReference>
<dbReference type="PANTHER" id="PTHR45713:SF6">
    <property type="entry name" value="F5_8 TYPE C DOMAIN-CONTAINING PROTEIN"/>
    <property type="match status" value="1"/>
</dbReference>
<dbReference type="Gene3D" id="2.60.120.260">
    <property type="entry name" value="Galactose-binding domain-like"/>
    <property type="match status" value="2"/>
</dbReference>
<dbReference type="EMBL" id="JABAEW010000006">
    <property type="protein sequence ID" value="NMD85940.1"/>
    <property type="molecule type" value="Genomic_DNA"/>
</dbReference>
<gene>
    <name evidence="3" type="ORF">HF882_05010</name>
</gene>
<accession>A0A848AWN1</accession>
<dbReference type="PROSITE" id="PS50022">
    <property type="entry name" value="FA58C_3"/>
    <property type="match status" value="2"/>
</dbReference>
<protein>
    <submittedName>
        <fullName evidence="3">Discoidin domain-containing protein</fullName>
    </submittedName>
</protein>